<evidence type="ECO:0000313" key="6">
    <source>
        <dbReference type="EMBL" id="SUE34608.1"/>
    </source>
</evidence>
<name>A0A379MSJ8_9BACT</name>
<evidence type="ECO:0000313" key="7">
    <source>
        <dbReference type="Proteomes" id="UP000255233"/>
    </source>
</evidence>
<dbReference type="RefSeq" id="WP_027291550.1">
    <property type="nucleotide sequence ID" value="NZ_CANTWR010000003.1"/>
</dbReference>
<keyword evidence="1" id="KW-0805">Transcription regulation</keyword>
<dbReference type="STRING" id="880526.GCA_000427365_01980"/>
<protein>
    <submittedName>
        <fullName evidence="6">Pectin degradation repressor protein kdgR</fullName>
    </submittedName>
</protein>
<dbReference type="GO" id="GO:0045892">
    <property type="term" value="P:negative regulation of DNA-templated transcription"/>
    <property type="evidence" value="ECO:0007669"/>
    <property type="project" value="TreeGrafter"/>
</dbReference>
<evidence type="ECO:0000256" key="3">
    <source>
        <dbReference type="ARBA" id="ARBA00023163"/>
    </source>
</evidence>
<keyword evidence="7" id="KW-1185">Reference proteome</keyword>
<dbReference type="PANTHER" id="PTHR30136:SF35">
    <property type="entry name" value="HTH-TYPE TRANSCRIPTIONAL REGULATOR RV1719"/>
    <property type="match status" value="1"/>
</dbReference>
<keyword evidence="3" id="KW-0804">Transcription</keyword>
<dbReference type="PROSITE" id="PS51077">
    <property type="entry name" value="HTH_ICLR"/>
    <property type="match status" value="1"/>
</dbReference>
<dbReference type="InterPro" id="IPR029016">
    <property type="entry name" value="GAF-like_dom_sf"/>
</dbReference>
<dbReference type="InterPro" id="IPR050707">
    <property type="entry name" value="HTH_MetabolicPath_Reg"/>
</dbReference>
<gene>
    <name evidence="6" type="primary">kdgR</name>
    <name evidence="6" type="ORF">NCTC11190_01840</name>
</gene>
<dbReference type="Pfam" id="PF01614">
    <property type="entry name" value="IclR_C"/>
    <property type="match status" value="1"/>
</dbReference>
<dbReference type="PANTHER" id="PTHR30136">
    <property type="entry name" value="HELIX-TURN-HELIX TRANSCRIPTIONAL REGULATOR, ICLR FAMILY"/>
    <property type="match status" value="1"/>
</dbReference>
<dbReference type="EMBL" id="UGVL01000001">
    <property type="protein sequence ID" value="SUE34608.1"/>
    <property type="molecule type" value="Genomic_DNA"/>
</dbReference>
<dbReference type="Gene3D" id="3.30.450.40">
    <property type="match status" value="1"/>
</dbReference>
<feature type="domain" description="HTH iclR-type" evidence="4">
    <location>
        <begin position="9"/>
        <end position="71"/>
    </location>
</feature>
<sequence>MEHKEGYLVPILHKGFALMEYLGRYPGGRTMAEALADLDFPKTTLHRLLTALAEEGYICLDRETGRYTLSRRLLRLGLAALGEAGLVEYALQPMRALRDRIRESVMLGVFMDNRVVLLEQALGSHNFTFMLKPGTDFCLHASAPGKLFLAFLPENEREAAFATVDYRIFTPRTIGSRRALEAELDTIRRQGYATDAEEEMEGVNCVAAPVFNAFGEIAATIWTSGPSGRLTRDDFAEMGRRVVEAADAVSARLGFGRR</sequence>
<evidence type="ECO:0000259" key="4">
    <source>
        <dbReference type="PROSITE" id="PS51077"/>
    </source>
</evidence>
<dbReference type="Proteomes" id="UP000255233">
    <property type="component" value="Unassembled WGS sequence"/>
</dbReference>
<dbReference type="SUPFAM" id="SSF55781">
    <property type="entry name" value="GAF domain-like"/>
    <property type="match status" value="1"/>
</dbReference>
<dbReference type="OrthoDB" id="9791752at2"/>
<dbReference type="InterPro" id="IPR014757">
    <property type="entry name" value="Tscrpt_reg_IclR_C"/>
</dbReference>
<dbReference type="InterPro" id="IPR036388">
    <property type="entry name" value="WH-like_DNA-bd_sf"/>
</dbReference>
<evidence type="ECO:0000256" key="2">
    <source>
        <dbReference type="ARBA" id="ARBA00023125"/>
    </source>
</evidence>
<dbReference type="AlphaFoldDB" id="A0A379MSJ8"/>
<evidence type="ECO:0000259" key="5">
    <source>
        <dbReference type="PROSITE" id="PS51078"/>
    </source>
</evidence>
<organism evidence="6 7">
    <name type="scientific">Rikenella microfusus</name>
    <dbReference type="NCBI Taxonomy" id="28139"/>
    <lineage>
        <taxon>Bacteria</taxon>
        <taxon>Pseudomonadati</taxon>
        <taxon>Bacteroidota</taxon>
        <taxon>Bacteroidia</taxon>
        <taxon>Bacteroidales</taxon>
        <taxon>Rikenellaceae</taxon>
        <taxon>Rikenella</taxon>
    </lineage>
</organism>
<dbReference type="Pfam" id="PF09339">
    <property type="entry name" value="HTH_IclR"/>
    <property type="match status" value="1"/>
</dbReference>
<dbReference type="Gene3D" id="1.10.10.10">
    <property type="entry name" value="Winged helix-like DNA-binding domain superfamily/Winged helix DNA-binding domain"/>
    <property type="match status" value="1"/>
</dbReference>
<proteinExistence type="predicted"/>
<dbReference type="SMART" id="SM00346">
    <property type="entry name" value="HTH_ICLR"/>
    <property type="match status" value="1"/>
</dbReference>
<dbReference type="GO" id="GO:0003677">
    <property type="term" value="F:DNA binding"/>
    <property type="evidence" value="ECO:0007669"/>
    <property type="project" value="UniProtKB-KW"/>
</dbReference>
<accession>A0A379MSJ8</accession>
<dbReference type="InterPro" id="IPR036390">
    <property type="entry name" value="WH_DNA-bd_sf"/>
</dbReference>
<dbReference type="SUPFAM" id="SSF46785">
    <property type="entry name" value="Winged helix' DNA-binding domain"/>
    <property type="match status" value="1"/>
</dbReference>
<dbReference type="InterPro" id="IPR005471">
    <property type="entry name" value="Tscrpt_reg_IclR_N"/>
</dbReference>
<evidence type="ECO:0000256" key="1">
    <source>
        <dbReference type="ARBA" id="ARBA00023015"/>
    </source>
</evidence>
<feature type="domain" description="IclR-ED" evidence="5">
    <location>
        <begin position="72"/>
        <end position="255"/>
    </location>
</feature>
<keyword evidence="2" id="KW-0238">DNA-binding</keyword>
<dbReference type="PROSITE" id="PS51078">
    <property type="entry name" value="ICLR_ED"/>
    <property type="match status" value="1"/>
</dbReference>
<dbReference type="GO" id="GO:0003700">
    <property type="term" value="F:DNA-binding transcription factor activity"/>
    <property type="evidence" value="ECO:0007669"/>
    <property type="project" value="TreeGrafter"/>
</dbReference>
<reference evidence="6 7" key="1">
    <citation type="submission" date="2018-06" db="EMBL/GenBank/DDBJ databases">
        <authorList>
            <consortium name="Pathogen Informatics"/>
            <person name="Doyle S."/>
        </authorList>
    </citation>
    <scope>NUCLEOTIDE SEQUENCE [LARGE SCALE GENOMIC DNA]</scope>
    <source>
        <strain evidence="6 7">NCTC11190</strain>
    </source>
</reference>